<accession>A0ACB9AKK8</accession>
<reference evidence="1 2" key="2">
    <citation type="journal article" date="2022" name="Mol. Ecol. Resour.">
        <title>The genomes of chicory, endive, great burdock and yacon provide insights into Asteraceae paleo-polyploidization history and plant inulin production.</title>
        <authorList>
            <person name="Fan W."/>
            <person name="Wang S."/>
            <person name="Wang H."/>
            <person name="Wang A."/>
            <person name="Jiang F."/>
            <person name="Liu H."/>
            <person name="Zhao H."/>
            <person name="Xu D."/>
            <person name="Zhang Y."/>
        </authorList>
    </citation>
    <scope>NUCLEOTIDE SEQUENCE [LARGE SCALE GENOMIC DNA]</scope>
    <source>
        <strain evidence="2">cv. Punajuju</strain>
        <tissue evidence="1">Leaves</tissue>
    </source>
</reference>
<keyword evidence="2" id="KW-1185">Reference proteome</keyword>
<evidence type="ECO:0000313" key="1">
    <source>
        <dbReference type="EMBL" id="KAI3710281.1"/>
    </source>
</evidence>
<sequence>MAISFLASEISDLCLGKPPLRPLPTTATIADAVFALKTSGEIYVSVWSLGNSNSEAACNDTDCCRCVGKICMVDVIVHLSKEENLSRPLDALQSNVLDLVTKVKGQIRHLEPNSSLLEAIDCILEGAQNLVIPIHNKARSNLTKNQLSQPSYFAPTLHYTQQEHCWLTREDVFRFLLNAIGVFSPIPTFTIEDLNIITKETLTIHQDNPATSTLPLISLSLSTETSIAVINKDNRLIGEISPFTLACCDETVAAAIATLSAGDLMAYIDHTGPSDNLVHLVKMRLQERNLSAMLDLMDDYYNPSSSSSSCCSSDEEFGTTKNGVVGRFYPGRRSEAIVCHPWNTLMAVMVQMIALRVSYAWVVQQDYTLVGIVTSTEILKQFRSVVGARDNKSA</sequence>
<comment type="caution">
    <text evidence="1">The sequence shown here is derived from an EMBL/GenBank/DDBJ whole genome shotgun (WGS) entry which is preliminary data.</text>
</comment>
<protein>
    <submittedName>
        <fullName evidence="1">Uncharacterized protein</fullName>
    </submittedName>
</protein>
<reference evidence="2" key="1">
    <citation type="journal article" date="2022" name="Mol. Ecol. Resour.">
        <title>The genomes of chicory, endive, great burdock and yacon provide insights into Asteraceae palaeo-polyploidization history and plant inulin production.</title>
        <authorList>
            <person name="Fan W."/>
            <person name="Wang S."/>
            <person name="Wang H."/>
            <person name="Wang A."/>
            <person name="Jiang F."/>
            <person name="Liu H."/>
            <person name="Zhao H."/>
            <person name="Xu D."/>
            <person name="Zhang Y."/>
        </authorList>
    </citation>
    <scope>NUCLEOTIDE SEQUENCE [LARGE SCALE GENOMIC DNA]</scope>
    <source>
        <strain evidence="2">cv. Punajuju</strain>
    </source>
</reference>
<proteinExistence type="predicted"/>
<organism evidence="1 2">
    <name type="scientific">Cichorium intybus</name>
    <name type="common">Chicory</name>
    <dbReference type="NCBI Taxonomy" id="13427"/>
    <lineage>
        <taxon>Eukaryota</taxon>
        <taxon>Viridiplantae</taxon>
        <taxon>Streptophyta</taxon>
        <taxon>Embryophyta</taxon>
        <taxon>Tracheophyta</taxon>
        <taxon>Spermatophyta</taxon>
        <taxon>Magnoliopsida</taxon>
        <taxon>eudicotyledons</taxon>
        <taxon>Gunneridae</taxon>
        <taxon>Pentapetalae</taxon>
        <taxon>asterids</taxon>
        <taxon>campanulids</taxon>
        <taxon>Asterales</taxon>
        <taxon>Asteraceae</taxon>
        <taxon>Cichorioideae</taxon>
        <taxon>Cichorieae</taxon>
        <taxon>Cichoriinae</taxon>
        <taxon>Cichorium</taxon>
    </lineage>
</organism>
<dbReference type="EMBL" id="CM042015">
    <property type="protein sequence ID" value="KAI3710281.1"/>
    <property type="molecule type" value="Genomic_DNA"/>
</dbReference>
<evidence type="ECO:0000313" key="2">
    <source>
        <dbReference type="Proteomes" id="UP001055811"/>
    </source>
</evidence>
<name>A0ACB9AKK8_CICIN</name>
<gene>
    <name evidence="1" type="ORF">L2E82_40059</name>
</gene>
<dbReference type="Proteomes" id="UP001055811">
    <property type="component" value="Linkage Group LG07"/>
</dbReference>